<dbReference type="EMBL" id="CAVLEF010000240">
    <property type="protein sequence ID" value="CAK1553828.1"/>
    <property type="molecule type" value="Genomic_DNA"/>
</dbReference>
<dbReference type="InterPro" id="IPR001254">
    <property type="entry name" value="Trypsin_dom"/>
</dbReference>
<evidence type="ECO:0000256" key="2">
    <source>
        <dbReference type="ARBA" id="ARBA00024195"/>
    </source>
</evidence>
<dbReference type="Proteomes" id="UP001497472">
    <property type="component" value="Unassembled WGS sequence"/>
</dbReference>
<dbReference type="PROSITE" id="PS50240">
    <property type="entry name" value="TRYPSIN_DOM"/>
    <property type="match status" value="1"/>
</dbReference>
<dbReference type="GO" id="GO:0004252">
    <property type="term" value="F:serine-type endopeptidase activity"/>
    <property type="evidence" value="ECO:0007669"/>
    <property type="project" value="InterPro"/>
</dbReference>
<proteinExistence type="inferred from homology"/>
<keyword evidence="6" id="KW-1185">Reference proteome</keyword>
<name>A0AAV1K0D7_9NEOP</name>
<gene>
    <name evidence="5" type="ORF">LNINA_LOCUS12796</name>
</gene>
<dbReference type="CDD" id="cd00190">
    <property type="entry name" value="Tryp_SPc"/>
    <property type="match status" value="1"/>
</dbReference>
<dbReference type="PRINTS" id="PR00722">
    <property type="entry name" value="CHYMOTRYPSIN"/>
</dbReference>
<dbReference type="AlphaFoldDB" id="A0AAV1K0D7"/>
<evidence type="ECO:0000256" key="1">
    <source>
        <dbReference type="ARBA" id="ARBA00023157"/>
    </source>
</evidence>
<reference evidence="5 6" key="1">
    <citation type="submission" date="2023-11" db="EMBL/GenBank/DDBJ databases">
        <authorList>
            <person name="Okamura Y."/>
        </authorList>
    </citation>
    <scope>NUCLEOTIDE SEQUENCE [LARGE SCALE GENOMIC DNA]</scope>
</reference>
<dbReference type="PANTHER" id="PTHR24256">
    <property type="entry name" value="TRYPTASE-RELATED"/>
    <property type="match status" value="1"/>
</dbReference>
<accession>A0AAV1K0D7</accession>
<sequence>MAVIKLLMCLFVIGCRAQGISKADLFLQQHLPPPTTQPPAVTKNSCVLNDQSKGRCVKPTQCLKTRDEIELSTTGVNRDQTCFYLMLCCPLDQIKVTEVVTAPPAQKKLGCGWSNDGIAFRTNTEGQAGYGEFPWMVALIKKSNDQDDWVQRDYVGGGTLIHPSVVMTAAHKLKPLKFQPSLVICRLGEWDTQITNEQYPHEDQDVKKIIVHENFNSKTNAFNIALLITKSEFDLSYPNTRIACLGRSLPQPGTNCHGMGWGQQLHKLMEYAISLKKVSVPIVDRGDCEISLQQAPVLGPRFRLDRTHMCAGGRRQDTCQGDGGSPLVCKISQPGSDADRFSVYGMAAFGIDCSGNYPGVYVDVTRMIDWISGQFQNEGLDAKTFQE</sequence>
<evidence type="ECO:0000256" key="3">
    <source>
        <dbReference type="SAM" id="SignalP"/>
    </source>
</evidence>
<dbReference type="InterPro" id="IPR051487">
    <property type="entry name" value="Ser/Thr_Proteases_Immune/Dev"/>
</dbReference>
<feature type="chain" id="PRO_5043852757" description="Peptidase S1 domain-containing protein" evidence="3">
    <location>
        <begin position="18"/>
        <end position="387"/>
    </location>
</feature>
<feature type="domain" description="Peptidase S1" evidence="4">
    <location>
        <begin position="123"/>
        <end position="376"/>
    </location>
</feature>
<dbReference type="InterPro" id="IPR001314">
    <property type="entry name" value="Peptidase_S1A"/>
</dbReference>
<organism evidence="5 6">
    <name type="scientific">Leptosia nina</name>
    <dbReference type="NCBI Taxonomy" id="320188"/>
    <lineage>
        <taxon>Eukaryota</taxon>
        <taxon>Metazoa</taxon>
        <taxon>Ecdysozoa</taxon>
        <taxon>Arthropoda</taxon>
        <taxon>Hexapoda</taxon>
        <taxon>Insecta</taxon>
        <taxon>Pterygota</taxon>
        <taxon>Neoptera</taxon>
        <taxon>Endopterygota</taxon>
        <taxon>Lepidoptera</taxon>
        <taxon>Glossata</taxon>
        <taxon>Ditrysia</taxon>
        <taxon>Papilionoidea</taxon>
        <taxon>Pieridae</taxon>
        <taxon>Pierinae</taxon>
        <taxon>Leptosia</taxon>
    </lineage>
</organism>
<keyword evidence="3" id="KW-0732">Signal</keyword>
<feature type="signal peptide" evidence="3">
    <location>
        <begin position="1"/>
        <end position="17"/>
    </location>
</feature>
<comment type="caution">
    <text evidence="5">The sequence shown here is derived from an EMBL/GenBank/DDBJ whole genome shotgun (WGS) entry which is preliminary data.</text>
</comment>
<evidence type="ECO:0000259" key="4">
    <source>
        <dbReference type="PROSITE" id="PS50240"/>
    </source>
</evidence>
<dbReference type="Gene3D" id="2.40.10.10">
    <property type="entry name" value="Trypsin-like serine proteases"/>
    <property type="match status" value="2"/>
</dbReference>
<evidence type="ECO:0000313" key="6">
    <source>
        <dbReference type="Proteomes" id="UP001497472"/>
    </source>
</evidence>
<dbReference type="SUPFAM" id="SSF50494">
    <property type="entry name" value="Trypsin-like serine proteases"/>
    <property type="match status" value="1"/>
</dbReference>
<dbReference type="SMART" id="SM00020">
    <property type="entry name" value="Tryp_SPc"/>
    <property type="match status" value="1"/>
</dbReference>
<dbReference type="InterPro" id="IPR009003">
    <property type="entry name" value="Peptidase_S1_PA"/>
</dbReference>
<dbReference type="Pfam" id="PF00089">
    <property type="entry name" value="Trypsin"/>
    <property type="match status" value="1"/>
</dbReference>
<dbReference type="InterPro" id="IPR043504">
    <property type="entry name" value="Peptidase_S1_PA_chymotrypsin"/>
</dbReference>
<keyword evidence="1" id="KW-1015">Disulfide bond</keyword>
<evidence type="ECO:0000313" key="5">
    <source>
        <dbReference type="EMBL" id="CAK1553828.1"/>
    </source>
</evidence>
<dbReference type="GO" id="GO:0006508">
    <property type="term" value="P:proteolysis"/>
    <property type="evidence" value="ECO:0007669"/>
    <property type="project" value="InterPro"/>
</dbReference>
<comment type="similarity">
    <text evidence="2">Belongs to the peptidase S1 family. CLIP subfamily.</text>
</comment>
<protein>
    <recommendedName>
        <fullName evidence="4">Peptidase S1 domain-containing protein</fullName>
    </recommendedName>
</protein>